<feature type="short sequence motif" description="'HIGH' region" evidence="7">
    <location>
        <begin position="11"/>
        <end position="21"/>
    </location>
</feature>
<organism evidence="11 12">
    <name type="scientific">Candidatus Fischerbacteria bacterium RBG_13_37_8</name>
    <dbReference type="NCBI Taxonomy" id="1817863"/>
    <lineage>
        <taxon>Bacteria</taxon>
        <taxon>Candidatus Fischeribacteriota</taxon>
    </lineage>
</organism>
<dbReference type="InterPro" id="IPR041872">
    <property type="entry name" value="Anticodon_Met"/>
</dbReference>
<evidence type="ECO:0000256" key="6">
    <source>
        <dbReference type="ARBA" id="ARBA00023146"/>
    </source>
</evidence>
<dbReference type="InterPro" id="IPR014758">
    <property type="entry name" value="Met-tRNA_synth"/>
</dbReference>
<dbReference type="HAMAP" id="MF_01228">
    <property type="entry name" value="Met_tRNA_synth_type2"/>
    <property type="match status" value="1"/>
</dbReference>
<dbReference type="PANTHER" id="PTHR43326:SF1">
    <property type="entry name" value="METHIONINE--TRNA LIGASE, MITOCHONDRIAL"/>
    <property type="match status" value="1"/>
</dbReference>
<name>A0A1F5VI29_9BACT</name>
<dbReference type="FunFam" id="2.170.220.10:FF:000002">
    <property type="entry name" value="Methionine--tRNA ligase"/>
    <property type="match status" value="1"/>
</dbReference>
<evidence type="ECO:0000256" key="1">
    <source>
        <dbReference type="ARBA" id="ARBA00003314"/>
    </source>
</evidence>
<comment type="caution">
    <text evidence="7">Lacks conserved residue(s) required for the propagation of feature annotation.</text>
</comment>
<evidence type="ECO:0000256" key="8">
    <source>
        <dbReference type="RuleBase" id="RU363039"/>
    </source>
</evidence>
<dbReference type="GO" id="GO:0005524">
    <property type="term" value="F:ATP binding"/>
    <property type="evidence" value="ECO:0007669"/>
    <property type="project" value="UniProtKB-UniRule"/>
</dbReference>
<proteinExistence type="inferred from homology"/>
<dbReference type="Gene3D" id="1.10.730.10">
    <property type="entry name" value="Isoleucyl-tRNA Synthetase, Domain 1"/>
    <property type="match status" value="1"/>
</dbReference>
<feature type="binding site" evidence="7">
    <location>
        <position position="129"/>
    </location>
    <ligand>
        <name>Zn(2+)</name>
        <dbReference type="ChEBI" id="CHEBI:29105"/>
    </ligand>
</feature>
<dbReference type="SUPFAM" id="SSF52374">
    <property type="entry name" value="Nucleotidylyl transferase"/>
    <property type="match status" value="1"/>
</dbReference>
<dbReference type="STRING" id="1817863.A2Y62_11770"/>
<feature type="binding site" evidence="7">
    <location>
        <position position="146"/>
    </location>
    <ligand>
        <name>Zn(2+)</name>
        <dbReference type="ChEBI" id="CHEBI:29105"/>
    </ligand>
</feature>
<dbReference type="PANTHER" id="PTHR43326">
    <property type="entry name" value="METHIONYL-TRNA SYNTHETASE"/>
    <property type="match status" value="1"/>
</dbReference>
<dbReference type="InterPro" id="IPR015413">
    <property type="entry name" value="Methionyl/Leucyl_tRNA_Synth"/>
</dbReference>
<dbReference type="CDD" id="cd07957">
    <property type="entry name" value="Anticodon_Ia_Met"/>
    <property type="match status" value="1"/>
</dbReference>
<dbReference type="InterPro" id="IPR033911">
    <property type="entry name" value="MetRS_core"/>
</dbReference>
<dbReference type="SUPFAM" id="SSF47323">
    <property type="entry name" value="Anticodon-binding domain of a subclass of class I aminoacyl-tRNA synthetases"/>
    <property type="match status" value="1"/>
</dbReference>
<dbReference type="Proteomes" id="UP000178943">
    <property type="component" value="Unassembled WGS sequence"/>
</dbReference>
<dbReference type="InterPro" id="IPR009080">
    <property type="entry name" value="tRNAsynth_Ia_anticodon-bd"/>
</dbReference>
<comment type="function">
    <text evidence="1 7">Is required not only for elongation of protein synthesis but also for the initiation of all mRNA translation through initiator tRNA(fMet) aminoacylation.</text>
</comment>
<dbReference type="CDD" id="cd00814">
    <property type="entry name" value="MetRS_core"/>
    <property type="match status" value="1"/>
</dbReference>
<dbReference type="Pfam" id="PF19303">
    <property type="entry name" value="Anticodon_3"/>
    <property type="match status" value="1"/>
</dbReference>
<dbReference type="AlphaFoldDB" id="A0A1F5VI29"/>
<evidence type="ECO:0000256" key="7">
    <source>
        <dbReference type="HAMAP-Rule" id="MF_01228"/>
    </source>
</evidence>
<feature type="domain" description="Methionyl-tRNA synthetase anticodon-binding" evidence="10">
    <location>
        <begin position="404"/>
        <end position="502"/>
    </location>
</feature>
<keyword evidence="4 7" id="KW-0067">ATP-binding</keyword>
<gene>
    <name evidence="7" type="primary">metG</name>
    <name evidence="11" type="ORF">A2Y62_11770</name>
</gene>
<dbReference type="Gene3D" id="3.40.50.620">
    <property type="entry name" value="HUPs"/>
    <property type="match status" value="1"/>
</dbReference>
<comment type="catalytic activity">
    <reaction evidence="7">
        <text>tRNA(Met) + L-methionine + ATP = L-methionyl-tRNA(Met) + AMP + diphosphate</text>
        <dbReference type="Rhea" id="RHEA:13481"/>
        <dbReference type="Rhea" id="RHEA-COMP:9667"/>
        <dbReference type="Rhea" id="RHEA-COMP:9698"/>
        <dbReference type="ChEBI" id="CHEBI:30616"/>
        <dbReference type="ChEBI" id="CHEBI:33019"/>
        <dbReference type="ChEBI" id="CHEBI:57844"/>
        <dbReference type="ChEBI" id="CHEBI:78442"/>
        <dbReference type="ChEBI" id="CHEBI:78530"/>
        <dbReference type="ChEBI" id="CHEBI:456215"/>
        <dbReference type="EC" id="6.1.1.10"/>
    </reaction>
</comment>
<feature type="short sequence motif" description="'KMSKS' region" evidence="7">
    <location>
        <begin position="295"/>
        <end position="299"/>
    </location>
</feature>
<dbReference type="InterPro" id="IPR023457">
    <property type="entry name" value="Met-tRNA_synth_2"/>
</dbReference>
<accession>A0A1F5VI29</accession>
<evidence type="ECO:0000256" key="3">
    <source>
        <dbReference type="ARBA" id="ARBA00022741"/>
    </source>
</evidence>
<keyword evidence="7" id="KW-0963">Cytoplasm</keyword>
<dbReference type="GO" id="GO:0005737">
    <property type="term" value="C:cytoplasm"/>
    <property type="evidence" value="ECO:0007669"/>
    <property type="project" value="UniProtKB-SubCell"/>
</dbReference>
<sequence length="517" mass="59971">MKKYYITTPIYYVNDLPHIGHVFTTVLADYIARSKRNLGYDVYFLTGTDEHGQKAEKTAKQTGITPQELADRVVENYYKLWKQLNISYSDFIRTSESRHKKGAAEFFRIVHHNGDIYKGFYEGWYCVPCELILPESTKEEEACPNCGRIAEKKIKEESYFFRLSNYQERLLEYYRSHPGCIKPESRYNEVMRFVESGLRDLSVSRVSITWGVPVPGDPSHIIYVWFDALSNYITALGWSDNDALFKQYWPANIHLVGKDIVRFHCVYWPAFLMSAGIALPETIFGHGWWMMHSAKMSKTLGNVLKPEPLLKMLGSDPVRYFLLREAPLDTDSEISLESIIGRLNADLANDYGNLVSRTFQMIHKYFGGSLNKKPALDTAENSIINAFYSLKNQMDDYCTNLNLAEIFRQTWNIIYLLNKYIDEKQPWAKFKSPDNRDEVEGILYFICDFIRILSILLYPAMPESSTKLMDIFGIKPEEVTLEKTEYGQLPLGVQVPKSLILFPRLDIKEVLKQYEIE</sequence>
<evidence type="ECO:0000313" key="11">
    <source>
        <dbReference type="EMBL" id="OGF62581.1"/>
    </source>
</evidence>
<evidence type="ECO:0000259" key="10">
    <source>
        <dbReference type="Pfam" id="PF19303"/>
    </source>
</evidence>
<evidence type="ECO:0000256" key="4">
    <source>
        <dbReference type="ARBA" id="ARBA00022840"/>
    </source>
</evidence>
<evidence type="ECO:0000259" key="9">
    <source>
        <dbReference type="Pfam" id="PF09334"/>
    </source>
</evidence>
<keyword evidence="5 7" id="KW-0648">Protein biosynthesis</keyword>
<keyword evidence="6 7" id="KW-0030">Aminoacyl-tRNA synthetase</keyword>
<protein>
    <recommendedName>
        <fullName evidence="7">Methionine--tRNA ligase</fullName>
        <ecNumber evidence="7">6.1.1.10</ecNumber>
    </recommendedName>
    <alternativeName>
        <fullName evidence="7">Methionyl-tRNA synthetase</fullName>
        <shortName evidence="7">MetRS</shortName>
    </alternativeName>
</protein>
<evidence type="ECO:0000313" key="12">
    <source>
        <dbReference type="Proteomes" id="UP000178943"/>
    </source>
</evidence>
<dbReference type="PRINTS" id="PR01041">
    <property type="entry name" value="TRNASYNTHMET"/>
</dbReference>
<keyword evidence="3 7" id="KW-0547">Nucleotide-binding</keyword>
<feature type="domain" description="Methionyl/Leucyl tRNA synthetase" evidence="9">
    <location>
        <begin position="4"/>
        <end position="358"/>
    </location>
</feature>
<dbReference type="GO" id="GO:0004825">
    <property type="term" value="F:methionine-tRNA ligase activity"/>
    <property type="evidence" value="ECO:0007669"/>
    <property type="project" value="UniProtKB-UniRule"/>
</dbReference>
<dbReference type="Gene3D" id="2.170.220.10">
    <property type="match status" value="1"/>
</dbReference>
<dbReference type="NCBIfam" id="TIGR00398">
    <property type="entry name" value="metG"/>
    <property type="match status" value="1"/>
</dbReference>
<keyword evidence="2 7" id="KW-0436">Ligase</keyword>
<evidence type="ECO:0000256" key="2">
    <source>
        <dbReference type="ARBA" id="ARBA00022598"/>
    </source>
</evidence>
<dbReference type="InterPro" id="IPR014729">
    <property type="entry name" value="Rossmann-like_a/b/a_fold"/>
</dbReference>
<evidence type="ECO:0000256" key="5">
    <source>
        <dbReference type="ARBA" id="ARBA00022917"/>
    </source>
</evidence>
<dbReference type="NCBIfam" id="NF008900">
    <property type="entry name" value="PRK12267.1"/>
    <property type="match status" value="1"/>
</dbReference>
<dbReference type="Pfam" id="PF09334">
    <property type="entry name" value="tRNA-synt_1g"/>
    <property type="match status" value="1"/>
</dbReference>
<dbReference type="GO" id="GO:0006431">
    <property type="term" value="P:methionyl-tRNA aminoacylation"/>
    <property type="evidence" value="ECO:0007669"/>
    <property type="project" value="UniProtKB-UniRule"/>
</dbReference>
<dbReference type="EMBL" id="MFGW01000178">
    <property type="protein sequence ID" value="OGF62581.1"/>
    <property type="molecule type" value="Genomic_DNA"/>
</dbReference>
<comment type="subunit">
    <text evidence="7">Monomer.</text>
</comment>
<comment type="subcellular location">
    <subcellularLocation>
        <location evidence="7">Cytoplasm</location>
    </subcellularLocation>
</comment>
<reference evidence="11 12" key="1">
    <citation type="journal article" date="2016" name="Nat. Commun.">
        <title>Thousands of microbial genomes shed light on interconnected biogeochemical processes in an aquifer system.</title>
        <authorList>
            <person name="Anantharaman K."/>
            <person name="Brown C.T."/>
            <person name="Hug L.A."/>
            <person name="Sharon I."/>
            <person name="Castelle C.J."/>
            <person name="Probst A.J."/>
            <person name="Thomas B.C."/>
            <person name="Singh A."/>
            <person name="Wilkins M.J."/>
            <person name="Karaoz U."/>
            <person name="Brodie E.L."/>
            <person name="Williams K.H."/>
            <person name="Hubbard S.S."/>
            <person name="Banfield J.F."/>
        </authorList>
    </citation>
    <scope>NUCLEOTIDE SEQUENCE [LARGE SCALE GENOMIC DNA]</scope>
</reference>
<dbReference type="EC" id="6.1.1.10" evidence="7"/>
<feature type="binding site" evidence="7">
    <location>
        <position position="126"/>
    </location>
    <ligand>
        <name>Zn(2+)</name>
        <dbReference type="ChEBI" id="CHEBI:29105"/>
    </ligand>
</feature>
<feature type="binding site" evidence="7">
    <location>
        <position position="143"/>
    </location>
    <ligand>
        <name>Zn(2+)</name>
        <dbReference type="ChEBI" id="CHEBI:29105"/>
    </ligand>
</feature>
<comment type="caution">
    <text evidence="11">The sequence shown here is derived from an EMBL/GenBank/DDBJ whole genome shotgun (WGS) entry which is preliminary data.</text>
</comment>
<comment type="similarity">
    <text evidence="8">Belongs to the class-I aminoacyl-tRNA synthetase family.</text>
</comment>